<sequence>MKTILDNTHLIVCRRPGYPLEMVKEQHQQWLERHLTHTPDDLHALPAGKIYLA</sequence>
<organism evidence="1 2">
    <name type="scientific">Citrobacter koseri</name>
    <name type="common">Citrobacter diversus</name>
    <dbReference type="NCBI Taxonomy" id="545"/>
    <lineage>
        <taxon>Bacteria</taxon>
        <taxon>Pseudomonadati</taxon>
        <taxon>Pseudomonadota</taxon>
        <taxon>Gammaproteobacteria</taxon>
        <taxon>Enterobacterales</taxon>
        <taxon>Enterobacteriaceae</taxon>
        <taxon>Citrobacter</taxon>
    </lineage>
</organism>
<evidence type="ECO:0000313" key="2">
    <source>
        <dbReference type="Proteomes" id="UP000270272"/>
    </source>
</evidence>
<accession>A0A447UTG2</accession>
<dbReference type="Gene3D" id="3.40.50.620">
    <property type="entry name" value="HUPs"/>
    <property type="match status" value="1"/>
</dbReference>
<keyword evidence="1" id="KW-0808">Transferase</keyword>
<dbReference type="GO" id="GO:0004515">
    <property type="term" value="F:nicotinate-nucleotide adenylyltransferase activity"/>
    <property type="evidence" value="ECO:0007669"/>
    <property type="project" value="UniProtKB-EC"/>
</dbReference>
<dbReference type="EMBL" id="LR134204">
    <property type="protein sequence ID" value="VEB93963.1"/>
    <property type="molecule type" value="Genomic_DNA"/>
</dbReference>
<protein>
    <submittedName>
        <fullName evidence="1">Nicotinic acid mononucleotide adenylyltransferase</fullName>
        <ecNumber evidence="1">2.7.7.18</ecNumber>
    </submittedName>
</protein>
<name>A0A447UTG2_CITKO</name>
<dbReference type="EC" id="2.7.7.18" evidence="1"/>
<proteinExistence type="predicted"/>
<reference evidence="1 2" key="1">
    <citation type="submission" date="2018-12" db="EMBL/GenBank/DDBJ databases">
        <authorList>
            <consortium name="Pathogen Informatics"/>
        </authorList>
    </citation>
    <scope>NUCLEOTIDE SEQUENCE [LARGE SCALE GENOMIC DNA]</scope>
    <source>
        <strain evidence="1 2">NCTC11075</strain>
    </source>
</reference>
<gene>
    <name evidence="1" type="primary">nadD_1</name>
    <name evidence="1" type="ORF">NCTC11075_04865</name>
</gene>
<keyword evidence="1" id="KW-0548">Nucleotidyltransferase</keyword>
<dbReference type="Proteomes" id="UP000270272">
    <property type="component" value="Chromosome"/>
</dbReference>
<dbReference type="InterPro" id="IPR014729">
    <property type="entry name" value="Rossmann-like_a/b/a_fold"/>
</dbReference>
<dbReference type="AlphaFoldDB" id="A0A447UTG2"/>
<evidence type="ECO:0000313" key="1">
    <source>
        <dbReference type="EMBL" id="VEB93963.1"/>
    </source>
</evidence>